<feature type="transmembrane region" description="Helical" evidence="7">
    <location>
        <begin position="396"/>
        <end position="421"/>
    </location>
</feature>
<feature type="transmembrane region" description="Helical" evidence="7">
    <location>
        <begin position="433"/>
        <end position="452"/>
    </location>
</feature>
<dbReference type="EMBL" id="LYCR01000023">
    <property type="protein sequence ID" value="OGM47441.1"/>
    <property type="molecule type" value="Genomic_DNA"/>
</dbReference>
<dbReference type="Gene3D" id="1.20.1250.20">
    <property type="entry name" value="MFS general substrate transporter like domains"/>
    <property type="match status" value="1"/>
</dbReference>
<dbReference type="RefSeq" id="XP_022391158.1">
    <property type="nucleotide sequence ID" value="XM_022529774.1"/>
</dbReference>
<feature type="transmembrane region" description="Helical" evidence="7">
    <location>
        <begin position="115"/>
        <end position="133"/>
    </location>
</feature>
<dbReference type="InterPro" id="IPR011701">
    <property type="entry name" value="MFS"/>
</dbReference>
<feature type="transmembrane region" description="Helical" evidence="7">
    <location>
        <begin position="343"/>
        <end position="362"/>
    </location>
</feature>
<gene>
    <name evidence="8" type="ORF">ABOM_002644</name>
</gene>
<evidence type="ECO:0000256" key="2">
    <source>
        <dbReference type="ARBA" id="ARBA00022448"/>
    </source>
</evidence>
<proteinExistence type="inferred from homology"/>
<feature type="transmembrane region" description="Helical" evidence="7">
    <location>
        <begin position="369"/>
        <end position="390"/>
    </location>
</feature>
<dbReference type="GO" id="GO:0016020">
    <property type="term" value="C:membrane"/>
    <property type="evidence" value="ECO:0007669"/>
    <property type="project" value="UniProtKB-SubCell"/>
</dbReference>
<keyword evidence="9" id="KW-1185">Reference proteome</keyword>
<keyword evidence="2" id="KW-0813">Transport</keyword>
<dbReference type="PANTHER" id="PTHR43791">
    <property type="entry name" value="PERMEASE-RELATED"/>
    <property type="match status" value="1"/>
</dbReference>
<evidence type="ECO:0000313" key="9">
    <source>
        <dbReference type="Proteomes" id="UP000179179"/>
    </source>
</evidence>
<dbReference type="FunFam" id="1.20.1250.20:FF:000064">
    <property type="entry name" value="MFS allantoate transporter"/>
    <property type="match status" value="1"/>
</dbReference>
<dbReference type="STRING" id="109264.A0A1F8A6U8"/>
<dbReference type="AlphaFoldDB" id="A0A1F8A6U8"/>
<keyword evidence="4 7" id="KW-1133">Transmembrane helix</keyword>
<evidence type="ECO:0000256" key="1">
    <source>
        <dbReference type="ARBA" id="ARBA00004141"/>
    </source>
</evidence>
<dbReference type="PANTHER" id="PTHR43791:SF97">
    <property type="entry name" value="ALLANTOATE TRANSPORTER, PUTATIVE (AFU_ORTHOLOGUE AFUA_1G14700)-RELATED"/>
    <property type="match status" value="1"/>
</dbReference>
<dbReference type="Pfam" id="PF07690">
    <property type="entry name" value="MFS_1"/>
    <property type="match status" value="1"/>
</dbReference>
<feature type="transmembrane region" description="Helical" evidence="7">
    <location>
        <begin position="467"/>
        <end position="486"/>
    </location>
</feature>
<accession>A0A1F8A6U8</accession>
<evidence type="ECO:0000256" key="6">
    <source>
        <dbReference type="ARBA" id="ARBA00037968"/>
    </source>
</evidence>
<sequence>MEGEIIDSKRDDSITVKQNDASIEASSVRVEQSFFQRLNARSGLNELGQEMLQQSLQFDRAQLEADSVKVRRKLDFLVLPMMMITYMLSFLDKQTLNYSNAYGLQADTHMTGDDYSWVVSALYFGWLCGAWPWNMLLQRLPIAKTVGAMLIVWGAVCMLQAAVFNTGGFFAVRFFLGLFEACISPSWVLLTSMLWTREEQSLRSSFWLCTNGLASILGSLLAYGTGTAEGLAIANWKLIFLIVGALTLLWGFVILAYLPDGPHNAKMLSEYERIVAVWRVSHNQMGIKNPTIKPQQIKEALLDGRCYLLYMTGMGIGILNSGVTNFMSAIIKGLDFDPLRTSLMQAPGGAFEIVGCLSLGYVSQYRNMLGISVILGCLPGMVGLIGLLTIPIDRRYALLAMCWMQNFVGAPIILNWTLAGVNVAGHTKRTTTLSIYFICFVVGNIVGPHMFLSKEVPRYPTAIKGLLGTYCAVIFFQFMYTVWCWLENRRPGRVSLVAVQENLLEGYQDMTDKENKHFRYRI</sequence>
<feature type="transmembrane region" description="Helical" evidence="7">
    <location>
        <begin position="74"/>
        <end position="91"/>
    </location>
</feature>
<name>A0A1F8A6U8_9EURO</name>
<dbReference type="Proteomes" id="UP000179179">
    <property type="component" value="Unassembled WGS sequence"/>
</dbReference>
<feature type="transmembrane region" description="Helical" evidence="7">
    <location>
        <begin position="307"/>
        <end position="331"/>
    </location>
</feature>
<feature type="transmembrane region" description="Helical" evidence="7">
    <location>
        <begin position="238"/>
        <end position="258"/>
    </location>
</feature>
<comment type="subcellular location">
    <subcellularLocation>
        <location evidence="1">Membrane</location>
        <topology evidence="1">Multi-pass membrane protein</topology>
    </subcellularLocation>
</comment>
<dbReference type="GeneID" id="34446034"/>
<dbReference type="SUPFAM" id="SSF103473">
    <property type="entry name" value="MFS general substrate transporter"/>
    <property type="match status" value="1"/>
</dbReference>
<feature type="transmembrane region" description="Helical" evidence="7">
    <location>
        <begin position="170"/>
        <end position="194"/>
    </location>
</feature>
<evidence type="ECO:0008006" key="10">
    <source>
        <dbReference type="Google" id="ProtNLM"/>
    </source>
</evidence>
<evidence type="ECO:0000256" key="5">
    <source>
        <dbReference type="ARBA" id="ARBA00023136"/>
    </source>
</evidence>
<keyword evidence="3 7" id="KW-0812">Transmembrane</keyword>
<feature type="transmembrane region" description="Helical" evidence="7">
    <location>
        <begin position="145"/>
        <end position="164"/>
    </location>
</feature>
<comment type="similarity">
    <text evidence="6">Belongs to the major facilitator superfamily. Allantoate permease family.</text>
</comment>
<protein>
    <recommendedName>
        <fullName evidence="10">MFS allantoate transporter</fullName>
    </recommendedName>
</protein>
<evidence type="ECO:0000256" key="3">
    <source>
        <dbReference type="ARBA" id="ARBA00022692"/>
    </source>
</evidence>
<evidence type="ECO:0000256" key="4">
    <source>
        <dbReference type="ARBA" id="ARBA00022989"/>
    </source>
</evidence>
<feature type="transmembrane region" description="Helical" evidence="7">
    <location>
        <begin position="206"/>
        <end position="226"/>
    </location>
</feature>
<dbReference type="InterPro" id="IPR036259">
    <property type="entry name" value="MFS_trans_sf"/>
</dbReference>
<comment type="caution">
    <text evidence="8">The sequence shown here is derived from an EMBL/GenBank/DDBJ whole genome shotgun (WGS) entry which is preliminary data.</text>
</comment>
<dbReference type="GO" id="GO:0022857">
    <property type="term" value="F:transmembrane transporter activity"/>
    <property type="evidence" value="ECO:0007669"/>
    <property type="project" value="InterPro"/>
</dbReference>
<evidence type="ECO:0000256" key="7">
    <source>
        <dbReference type="SAM" id="Phobius"/>
    </source>
</evidence>
<dbReference type="OrthoDB" id="6730379at2759"/>
<reference evidence="8 9" key="1">
    <citation type="journal article" date="2016" name="Genome Biol. Evol.">
        <title>Draft genome sequence of an aflatoxigenic Aspergillus species, A. bombycis.</title>
        <authorList>
            <person name="Moore G.G."/>
            <person name="Mack B.M."/>
            <person name="Beltz S.B."/>
            <person name="Gilbert M.K."/>
        </authorList>
    </citation>
    <scope>NUCLEOTIDE SEQUENCE [LARGE SCALE GENOMIC DNA]</scope>
    <source>
        <strain evidence="9">NRRL 26010</strain>
    </source>
</reference>
<keyword evidence="5 7" id="KW-0472">Membrane</keyword>
<evidence type="ECO:0000313" key="8">
    <source>
        <dbReference type="EMBL" id="OGM47441.1"/>
    </source>
</evidence>
<organism evidence="8 9">
    <name type="scientific">Aspergillus bombycis</name>
    <dbReference type="NCBI Taxonomy" id="109264"/>
    <lineage>
        <taxon>Eukaryota</taxon>
        <taxon>Fungi</taxon>
        <taxon>Dikarya</taxon>
        <taxon>Ascomycota</taxon>
        <taxon>Pezizomycotina</taxon>
        <taxon>Eurotiomycetes</taxon>
        <taxon>Eurotiomycetidae</taxon>
        <taxon>Eurotiales</taxon>
        <taxon>Aspergillaceae</taxon>
        <taxon>Aspergillus</taxon>
    </lineage>
</organism>